<sequence>MSTQSIIETARMKRFKSMLFPVEKFHRRRKPSQLHYSLVYKDTMHRQNSLYEKFKFMLFTVEEFHHKRKSSWLPHLMVYEEAIHP</sequence>
<gene>
    <name evidence="1" type="ORF">EVAR_9160_1</name>
</gene>
<evidence type="ECO:0000313" key="1">
    <source>
        <dbReference type="EMBL" id="GBP18314.1"/>
    </source>
</evidence>
<accession>A0A4C1TWQ9</accession>
<protein>
    <submittedName>
        <fullName evidence="1">Uncharacterized protein</fullName>
    </submittedName>
</protein>
<comment type="caution">
    <text evidence="1">The sequence shown here is derived from an EMBL/GenBank/DDBJ whole genome shotgun (WGS) entry which is preliminary data.</text>
</comment>
<organism evidence="1 2">
    <name type="scientific">Eumeta variegata</name>
    <name type="common">Bagworm moth</name>
    <name type="synonym">Eumeta japonica</name>
    <dbReference type="NCBI Taxonomy" id="151549"/>
    <lineage>
        <taxon>Eukaryota</taxon>
        <taxon>Metazoa</taxon>
        <taxon>Ecdysozoa</taxon>
        <taxon>Arthropoda</taxon>
        <taxon>Hexapoda</taxon>
        <taxon>Insecta</taxon>
        <taxon>Pterygota</taxon>
        <taxon>Neoptera</taxon>
        <taxon>Endopterygota</taxon>
        <taxon>Lepidoptera</taxon>
        <taxon>Glossata</taxon>
        <taxon>Ditrysia</taxon>
        <taxon>Tineoidea</taxon>
        <taxon>Psychidae</taxon>
        <taxon>Oiketicinae</taxon>
        <taxon>Eumeta</taxon>
    </lineage>
</organism>
<dbReference type="Proteomes" id="UP000299102">
    <property type="component" value="Unassembled WGS sequence"/>
</dbReference>
<name>A0A4C1TWQ9_EUMVA</name>
<reference evidence="1 2" key="1">
    <citation type="journal article" date="2019" name="Commun. Biol.">
        <title>The bagworm genome reveals a unique fibroin gene that provides high tensile strength.</title>
        <authorList>
            <person name="Kono N."/>
            <person name="Nakamura H."/>
            <person name="Ohtoshi R."/>
            <person name="Tomita M."/>
            <person name="Numata K."/>
            <person name="Arakawa K."/>
        </authorList>
    </citation>
    <scope>NUCLEOTIDE SEQUENCE [LARGE SCALE GENOMIC DNA]</scope>
</reference>
<dbReference type="EMBL" id="BGZK01000095">
    <property type="protein sequence ID" value="GBP18314.1"/>
    <property type="molecule type" value="Genomic_DNA"/>
</dbReference>
<proteinExistence type="predicted"/>
<dbReference type="AlphaFoldDB" id="A0A4C1TWQ9"/>
<keyword evidence="2" id="KW-1185">Reference proteome</keyword>
<evidence type="ECO:0000313" key="2">
    <source>
        <dbReference type="Proteomes" id="UP000299102"/>
    </source>
</evidence>